<comment type="caution">
    <text evidence="2">The sequence shown here is derived from an EMBL/GenBank/DDBJ whole genome shotgun (WGS) entry which is preliminary data.</text>
</comment>
<gene>
    <name evidence="2" type="ORF">HETSPECPRED_001682</name>
</gene>
<organism evidence="2 3">
    <name type="scientific">Heterodermia speciosa</name>
    <dbReference type="NCBI Taxonomy" id="116794"/>
    <lineage>
        <taxon>Eukaryota</taxon>
        <taxon>Fungi</taxon>
        <taxon>Dikarya</taxon>
        <taxon>Ascomycota</taxon>
        <taxon>Pezizomycotina</taxon>
        <taxon>Lecanoromycetes</taxon>
        <taxon>OSLEUM clade</taxon>
        <taxon>Lecanoromycetidae</taxon>
        <taxon>Caliciales</taxon>
        <taxon>Physciaceae</taxon>
        <taxon>Heterodermia</taxon>
    </lineage>
</organism>
<dbReference type="GO" id="GO:0005576">
    <property type="term" value="C:extracellular region"/>
    <property type="evidence" value="ECO:0007669"/>
    <property type="project" value="TreeGrafter"/>
</dbReference>
<dbReference type="GO" id="GO:0006078">
    <property type="term" value="P:(1-&gt;6)-beta-D-glucan biosynthetic process"/>
    <property type="evidence" value="ECO:0007669"/>
    <property type="project" value="InterPro"/>
</dbReference>
<name>A0A8H3IAT5_9LECA</name>
<dbReference type="AlphaFoldDB" id="A0A8H3IAT5"/>
<proteinExistence type="predicted"/>
<feature type="chain" id="PRO_5034500162" evidence="1">
    <location>
        <begin position="19"/>
        <end position="107"/>
    </location>
</feature>
<dbReference type="Proteomes" id="UP000664521">
    <property type="component" value="Unassembled WGS sequence"/>
</dbReference>
<evidence type="ECO:0000256" key="1">
    <source>
        <dbReference type="SAM" id="SignalP"/>
    </source>
</evidence>
<dbReference type="GO" id="GO:0042546">
    <property type="term" value="P:cell wall biogenesis"/>
    <property type="evidence" value="ECO:0007669"/>
    <property type="project" value="InterPro"/>
</dbReference>
<protein>
    <submittedName>
        <fullName evidence="2">Uncharacterized protein</fullName>
    </submittedName>
</protein>
<dbReference type="PANTHER" id="PTHR28154:SF1">
    <property type="entry name" value="CELL WALL SYNTHESIS PROTEIN KNH1-RELATED"/>
    <property type="match status" value="1"/>
</dbReference>
<dbReference type="OrthoDB" id="2432613at2759"/>
<dbReference type="EMBL" id="CAJPDS010000013">
    <property type="protein sequence ID" value="CAF9913870.1"/>
    <property type="molecule type" value="Genomic_DNA"/>
</dbReference>
<accession>A0A8H3IAT5</accession>
<reference evidence="2" key="1">
    <citation type="submission" date="2021-03" db="EMBL/GenBank/DDBJ databases">
        <authorList>
            <person name="Tagirdzhanova G."/>
        </authorList>
    </citation>
    <scope>NUCLEOTIDE SEQUENCE</scope>
</reference>
<evidence type="ECO:0000313" key="3">
    <source>
        <dbReference type="Proteomes" id="UP000664521"/>
    </source>
</evidence>
<dbReference type="GO" id="GO:0031505">
    <property type="term" value="P:fungal-type cell wall organization"/>
    <property type="evidence" value="ECO:0007669"/>
    <property type="project" value="TreeGrafter"/>
</dbReference>
<evidence type="ECO:0000313" key="2">
    <source>
        <dbReference type="EMBL" id="CAF9913870.1"/>
    </source>
</evidence>
<keyword evidence="3" id="KW-1185">Reference proteome</keyword>
<keyword evidence="1" id="KW-0732">Signal</keyword>
<sequence>MLARYLPILALIAPIVFGDVQFTSPGAGISLTASGATFKISAAWKDSGDSPSLADLATYSLYLYAGGNAAGTYQQIGGPLATGESFSAGSTVSGSIATTAGADIDNA</sequence>
<dbReference type="PANTHER" id="PTHR28154">
    <property type="entry name" value="CELL WALL SYNTHESIS PROTEIN KNH1-RELATED"/>
    <property type="match status" value="1"/>
</dbReference>
<dbReference type="InterPro" id="IPR045328">
    <property type="entry name" value="Kre9/Knh1"/>
</dbReference>
<feature type="signal peptide" evidence="1">
    <location>
        <begin position="1"/>
        <end position="18"/>
    </location>
</feature>